<organism evidence="1 2">
    <name type="scientific">Peronospora matthiolae</name>
    <dbReference type="NCBI Taxonomy" id="2874970"/>
    <lineage>
        <taxon>Eukaryota</taxon>
        <taxon>Sar</taxon>
        <taxon>Stramenopiles</taxon>
        <taxon>Oomycota</taxon>
        <taxon>Peronosporomycetes</taxon>
        <taxon>Peronosporales</taxon>
        <taxon>Peronosporaceae</taxon>
        <taxon>Peronospora</taxon>
    </lineage>
</organism>
<accession>A0AAV1TA04</accession>
<sequence>MWILWPEEVKVDLLGHFLSGTAKCYYHKQADTWWTQQPTLGYVMCQLLATS</sequence>
<dbReference type="Proteomes" id="UP001162060">
    <property type="component" value="Unassembled WGS sequence"/>
</dbReference>
<proteinExistence type="predicted"/>
<gene>
    <name evidence="1" type="ORF">PM001_LOCUS3180</name>
</gene>
<name>A0AAV1TA04_9STRA</name>
<dbReference type="EMBL" id="CAKLBY020000030">
    <property type="protein sequence ID" value="CAK7905788.1"/>
    <property type="molecule type" value="Genomic_DNA"/>
</dbReference>
<comment type="caution">
    <text evidence="1">The sequence shown here is derived from an EMBL/GenBank/DDBJ whole genome shotgun (WGS) entry which is preliminary data.</text>
</comment>
<reference evidence="1" key="1">
    <citation type="submission" date="2024-01" db="EMBL/GenBank/DDBJ databases">
        <authorList>
            <person name="Webb A."/>
        </authorList>
    </citation>
    <scope>NUCLEOTIDE SEQUENCE</scope>
    <source>
        <strain evidence="1">Pm1</strain>
    </source>
</reference>
<protein>
    <submittedName>
        <fullName evidence="1">Uncharacterized protein</fullName>
    </submittedName>
</protein>
<evidence type="ECO:0000313" key="2">
    <source>
        <dbReference type="Proteomes" id="UP001162060"/>
    </source>
</evidence>
<dbReference type="AlphaFoldDB" id="A0AAV1TA04"/>
<evidence type="ECO:0000313" key="1">
    <source>
        <dbReference type="EMBL" id="CAK7905788.1"/>
    </source>
</evidence>